<dbReference type="PROSITE" id="PS50404">
    <property type="entry name" value="GST_NTER"/>
    <property type="match status" value="1"/>
</dbReference>
<dbReference type="AlphaFoldDB" id="A0A1G2CTF8"/>
<dbReference type="InterPro" id="IPR004045">
    <property type="entry name" value="Glutathione_S-Trfase_N"/>
</dbReference>
<dbReference type="SUPFAM" id="SSF52833">
    <property type="entry name" value="Thioredoxin-like"/>
    <property type="match status" value="1"/>
</dbReference>
<evidence type="ECO:0000259" key="1">
    <source>
        <dbReference type="PROSITE" id="PS50404"/>
    </source>
</evidence>
<dbReference type="STRING" id="1798657.A2648_02120"/>
<dbReference type="Proteomes" id="UP000178841">
    <property type="component" value="Unassembled WGS sequence"/>
</dbReference>
<proteinExistence type="predicted"/>
<dbReference type="InterPro" id="IPR011767">
    <property type="entry name" value="GLR_AS"/>
</dbReference>
<reference evidence="2 3" key="1">
    <citation type="journal article" date="2016" name="Nat. Commun.">
        <title>Thousands of microbial genomes shed light on interconnected biogeochemical processes in an aquifer system.</title>
        <authorList>
            <person name="Anantharaman K."/>
            <person name="Brown C.T."/>
            <person name="Hug L.A."/>
            <person name="Sharon I."/>
            <person name="Castelle C.J."/>
            <person name="Probst A.J."/>
            <person name="Thomas B.C."/>
            <person name="Singh A."/>
            <person name="Wilkins M.J."/>
            <person name="Karaoz U."/>
            <person name="Brodie E.L."/>
            <person name="Williams K.H."/>
            <person name="Hubbard S.S."/>
            <person name="Banfield J.F."/>
        </authorList>
    </citation>
    <scope>NUCLEOTIDE SEQUENCE [LARGE SCALE GENOMIC DNA]</scope>
</reference>
<sequence>MITLYTKPDCPYCAKVKTRIDELAIPYEEKSIADDGVSEELISKGGKRQVPYLVDDENNISMYKSEAIINYLESLRI</sequence>
<comment type="caution">
    <text evidence="2">The sequence shown here is derived from an EMBL/GenBank/DDBJ whole genome shotgun (WGS) entry which is preliminary data.</text>
</comment>
<protein>
    <recommendedName>
        <fullName evidence="1">GST N-terminal domain-containing protein</fullName>
    </recommendedName>
</protein>
<dbReference type="PROSITE" id="PS00195">
    <property type="entry name" value="GLUTAREDOXIN_1"/>
    <property type="match status" value="1"/>
</dbReference>
<evidence type="ECO:0000313" key="2">
    <source>
        <dbReference type="EMBL" id="OGZ03728.1"/>
    </source>
</evidence>
<accession>A0A1G2CTF8</accession>
<name>A0A1G2CTF8_9BACT</name>
<dbReference type="InterPro" id="IPR036249">
    <property type="entry name" value="Thioredoxin-like_sf"/>
</dbReference>
<dbReference type="PROSITE" id="PS51354">
    <property type="entry name" value="GLUTAREDOXIN_2"/>
    <property type="match status" value="1"/>
</dbReference>
<organism evidence="2 3">
    <name type="scientific">Candidatus Lloydbacteria bacterium RIFCSPHIGHO2_01_FULL_41_20</name>
    <dbReference type="NCBI Taxonomy" id="1798657"/>
    <lineage>
        <taxon>Bacteria</taxon>
        <taxon>Candidatus Lloydiibacteriota</taxon>
    </lineage>
</organism>
<dbReference type="Pfam" id="PF13417">
    <property type="entry name" value="GST_N_3"/>
    <property type="match status" value="1"/>
</dbReference>
<gene>
    <name evidence="2" type="ORF">A2648_02120</name>
</gene>
<dbReference type="Gene3D" id="3.40.30.10">
    <property type="entry name" value="Glutaredoxin"/>
    <property type="match status" value="1"/>
</dbReference>
<dbReference type="EMBL" id="MHLH01000015">
    <property type="protein sequence ID" value="OGZ03728.1"/>
    <property type="molecule type" value="Genomic_DNA"/>
</dbReference>
<evidence type="ECO:0000313" key="3">
    <source>
        <dbReference type="Proteomes" id="UP000178841"/>
    </source>
</evidence>
<dbReference type="CDD" id="cd02976">
    <property type="entry name" value="NrdH"/>
    <property type="match status" value="1"/>
</dbReference>
<feature type="domain" description="GST N-terminal" evidence="1">
    <location>
        <begin position="1"/>
        <end position="77"/>
    </location>
</feature>